<dbReference type="EMBL" id="QWEH01000002">
    <property type="protein sequence ID" value="RHW34430.1"/>
    <property type="molecule type" value="Genomic_DNA"/>
</dbReference>
<accession>A0A417YLU3</accession>
<protein>
    <submittedName>
        <fullName evidence="1">Uncharacterized protein</fullName>
    </submittedName>
</protein>
<name>A0A417YLU3_9BACI</name>
<gene>
    <name evidence="1" type="ORF">D1B32_04490</name>
</gene>
<organism evidence="1 2">
    <name type="scientific">Oceanobacillus profundus</name>
    <dbReference type="NCBI Taxonomy" id="372463"/>
    <lineage>
        <taxon>Bacteria</taxon>
        <taxon>Bacillati</taxon>
        <taxon>Bacillota</taxon>
        <taxon>Bacilli</taxon>
        <taxon>Bacillales</taxon>
        <taxon>Bacillaceae</taxon>
        <taxon>Oceanobacillus</taxon>
    </lineage>
</organism>
<comment type="caution">
    <text evidence="1">The sequence shown here is derived from an EMBL/GenBank/DDBJ whole genome shotgun (WGS) entry which is preliminary data.</text>
</comment>
<dbReference type="AlphaFoldDB" id="A0A417YLU3"/>
<reference evidence="1 2" key="1">
    <citation type="journal article" date="2007" name="Int. J. Syst. Evol. Microbiol.">
        <title>Oceanobacillus profundus sp. nov., isolated from a deep-sea sediment core.</title>
        <authorList>
            <person name="Kim Y.G."/>
            <person name="Choi D.H."/>
            <person name="Hyun S."/>
            <person name="Cho B.C."/>
        </authorList>
    </citation>
    <scope>NUCLEOTIDE SEQUENCE [LARGE SCALE GENOMIC DNA]</scope>
    <source>
        <strain evidence="1 2">DSM 18246</strain>
    </source>
</reference>
<evidence type="ECO:0000313" key="2">
    <source>
        <dbReference type="Proteomes" id="UP000285456"/>
    </source>
</evidence>
<keyword evidence="2" id="KW-1185">Reference proteome</keyword>
<proteinExistence type="predicted"/>
<dbReference type="RefSeq" id="WP_118888743.1">
    <property type="nucleotide sequence ID" value="NZ_PHUT01000002.1"/>
</dbReference>
<dbReference type="OrthoDB" id="2971044at2"/>
<evidence type="ECO:0000313" key="1">
    <source>
        <dbReference type="EMBL" id="RHW34430.1"/>
    </source>
</evidence>
<dbReference type="Proteomes" id="UP000285456">
    <property type="component" value="Unassembled WGS sequence"/>
</dbReference>
<sequence>MSILVMDCNDWRTYHIVEMLLENDYKVDAFLTTNTEEDLSMFFVRNSSFSIVTEDVQKKYAVGIFLGDIESDMRHEFDQLIVINPAKNSFQSDTHTKCTVIHTPILFGEWMPMKEEGIYNEDTFIPFESETFEKSALYIGDFTKALLQWLQVSDLPPILYVNNKNDGKKGDSKLEKNVFIRDNIPKREKVKSVIEHYRSKRNFKI</sequence>